<proteinExistence type="predicted"/>
<evidence type="ECO:0000313" key="2">
    <source>
        <dbReference type="Proteomes" id="UP001198242"/>
    </source>
</evidence>
<dbReference type="RefSeq" id="WP_308456483.1">
    <property type="nucleotide sequence ID" value="NZ_JAJEQM010000010.1"/>
</dbReference>
<sequence length="122" mass="13446">MNAFDRLGRTLQAQMNNAVNDGKSILIEYGTITTDFGLKIARFDTVIPKGEYLIDKRLSIDYKPEIEVVTSLSDGHSHTVKIPITEGIERIKAGDRVLVCWIDVDPIVVAVIVSSSDIGKES</sequence>
<dbReference type="Proteomes" id="UP001198242">
    <property type="component" value="Unassembled WGS sequence"/>
</dbReference>
<name>A0AAE3DZI4_9FIRM</name>
<gene>
    <name evidence="1" type="ORF">LKE05_08040</name>
</gene>
<dbReference type="EMBL" id="JAJEQM010000010">
    <property type="protein sequence ID" value="MCC2210737.1"/>
    <property type="molecule type" value="Genomic_DNA"/>
</dbReference>
<protein>
    <recommendedName>
        <fullName evidence="3">DUF2577 domain-containing protein</fullName>
    </recommendedName>
</protein>
<dbReference type="Pfam" id="PF10844">
    <property type="entry name" value="DUF2577"/>
    <property type="match status" value="1"/>
</dbReference>
<dbReference type="InterPro" id="IPR022555">
    <property type="entry name" value="DUF2577"/>
</dbReference>
<keyword evidence="2" id="KW-1185">Reference proteome</keyword>
<dbReference type="AlphaFoldDB" id="A0AAE3DZI4"/>
<reference evidence="1 2" key="1">
    <citation type="submission" date="2021-10" db="EMBL/GenBank/DDBJ databases">
        <title>Anaerobic single-cell dispensing facilitates the cultivation of human gut bacteria.</title>
        <authorList>
            <person name="Afrizal A."/>
        </authorList>
    </citation>
    <scope>NUCLEOTIDE SEQUENCE [LARGE SCALE GENOMIC DNA]</scope>
    <source>
        <strain evidence="1 2">CLA-AA-H232</strain>
    </source>
</reference>
<organism evidence="1 2">
    <name type="scientific">Hominilimicola fabiformis</name>
    <dbReference type="NCBI Taxonomy" id="2885356"/>
    <lineage>
        <taxon>Bacteria</taxon>
        <taxon>Bacillati</taxon>
        <taxon>Bacillota</taxon>
        <taxon>Clostridia</taxon>
        <taxon>Eubacteriales</taxon>
        <taxon>Oscillospiraceae</taxon>
        <taxon>Hominilimicola</taxon>
    </lineage>
</organism>
<evidence type="ECO:0008006" key="3">
    <source>
        <dbReference type="Google" id="ProtNLM"/>
    </source>
</evidence>
<evidence type="ECO:0000313" key="1">
    <source>
        <dbReference type="EMBL" id="MCC2210737.1"/>
    </source>
</evidence>
<comment type="caution">
    <text evidence="1">The sequence shown here is derived from an EMBL/GenBank/DDBJ whole genome shotgun (WGS) entry which is preliminary data.</text>
</comment>
<accession>A0AAE3DZI4</accession>